<evidence type="ECO:0000313" key="3">
    <source>
        <dbReference type="Proteomes" id="UP000017837"/>
    </source>
</evidence>
<reference evidence="2 3" key="1">
    <citation type="journal article" date="2014" name="Nature">
        <title>Sequential evolution of bacterial morphology by co-option of a developmental regulator.</title>
        <authorList>
            <person name="Jiang C."/>
            <person name="Brown P.J."/>
            <person name="Ducret A."/>
            <person name="Brun Y.V."/>
        </authorList>
    </citation>
    <scope>NUCLEOTIDE SEQUENCE [LARGE SCALE GENOMIC DNA]</scope>
    <source>
        <strain evidence="2 3">DSM 16100</strain>
    </source>
</reference>
<comment type="caution">
    <text evidence="2">The sequence shown here is derived from an EMBL/GenBank/DDBJ whole genome shotgun (WGS) entry which is preliminary data.</text>
</comment>
<dbReference type="GO" id="GO:0016788">
    <property type="term" value="F:hydrolase activity, acting on ester bonds"/>
    <property type="evidence" value="ECO:0007669"/>
    <property type="project" value="InterPro"/>
</dbReference>
<feature type="signal peptide" evidence="1">
    <location>
        <begin position="1"/>
        <end position="27"/>
    </location>
</feature>
<evidence type="ECO:0008006" key="4">
    <source>
        <dbReference type="Google" id="ProtNLM"/>
    </source>
</evidence>
<dbReference type="EMBL" id="AWGB01000083">
    <property type="protein sequence ID" value="ESQ81794.1"/>
    <property type="molecule type" value="Genomic_DNA"/>
</dbReference>
<dbReference type="OrthoDB" id="267579at2"/>
<accession>V4P3Q4</accession>
<proteinExistence type="predicted"/>
<organism evidence="2 3">
    <name type="scientific">Asticcacaulis benevestitus DSM 16100 = ATCC BAA-896</name>
    <dbReference type="NCBI Taxonomy" id="1121022"/>
    <lineage>
        <taxon>Bacteria</taxon>
        <taxon>Pseudomonadati</taxon>
        <taxon>Pseudomonadota</taxon>
        <taxon>Alphaproteobacteria</taxon>
        <taxon>Caulobacterales</taxon>
        <taxon>Caulobacteraceae</taxon>
        <taxon>Asticcacaulis</taxon>
    </lineage>
</organism>
<dbReference type="InterPro" id="IPR008947">
    <property type="entry name" value="PLipase_C/P1_nuclease_dom_sf"/>
</dbReference>
<evidence type="ECO:0000313" key="2">
    <source>
        <dbReference type="EMBL" id="ESQ81794.1"/>
    </source>
</evidence>
<dbReference type="PATRIC" id="fig|1121022.4.peg.4395"/>
<dbReference type="STRING" id="1121022.GCA_000376105_03531"/>
<dbReference type="RefSeq" id="WP_018083207.1">
    <property type="nucleotide sequence ID" value="NZ_AQWM01000026.1"/>
</dbReference>
<keyword evidence="3" id="KW-1185">Reference proteome</keyword>
<sequence length="341" mass="37381">MRLKTFPIVLVAVAIAITAIAPSSASAWGDSGHRMIGEAAMRRLPKGLPAFLYTAASISDVGQYSREPDLWRKAGLVHDADRDPAHLIRLDDTGISLAGMGLTDLPATRSLYEAAVRAKGVDPVLAGYLPYSLADAHLQVTKDMAFLRLIALADTHEKDPAKRAWLKEALRRRQDLTLRDIGILSHYIADAAQPMHMSVHYDGWGDFPNPKGFTTAHIHWPLEGAYVRQNVTLKAVLQDMAPYAPCADKVEVCIAQRLERDFDQIMPLYALEKDGGFKPGDSRGGAYMTGRLAHGASDLRDMLGEAWRDSANMTINFAEQTYMDAEAGHIPDLYALLAGES</sequence>
<dbReference type="SUPFAM" id="SSF48537">
    <property type="entry name" value="Phospholipase C/P1 nuclease"/>
    <property type="match status" value="1"/>
</dbReference>
<dbReference type="eggNOG" id="ENOG502ZAZS">
    <property type="taxonomic scope" value="Bacteria"/>
</dbReference>
<dbReference type="Proteomes" id="UP000017837">
    <property type="component" value="Unassembled WGS sequence"/>
</dbReference>
<evidence type="ECO:0000256" key="1">
    <source>
        <dbReference type="SAM" id="SignalP"/>
    </source>
</evidence>
<protein>
    <recommendedName>
        <fullName evidence="4">S1/P1 Nuclease</fullName>
    </recommendedName>
</protein>
<dbReference type="Gene3D" id="1.10.575.10">
    <property type="entry name" value="P1 Nuclease"/>
    <property type="match status" value="1"/>
</dbReference>
<feature type="chain" id="PRO_5004726694" description="S1/P1 Nuclease" evidence="1">
    <location>
        <begin position="28"/>
        <end position="341"/>
    </location>
</feature>
<keyword evidence="1" id="KW-0732">Signal</keyword>
<name>V4P3Q4_9CAUL</name>
<dbReference type="AlphaFoldDB" id="V4P3Q4"/>
<gene>
    <name evidence="2" type="ORF">ABENE_21460</name>
</gene>